<sequence length="574" mass="64321">MKRRKGRGIILLWMSALLGLTPEHLSMSIEAKKWQTQEAEENDDFVNEEEESSPSQNDDDKDDESLKSDSKIEANEEQSTGSEDEFKEIEKEEVIPDEDIPNEAIPDDVLPPNENHQNEVNTVCLVIDAESFQSCVSDRNEINLKLEADLELEASQLPMIDVEVLSIDLNGHVLSFNVKEGETFDPLRCSLLQLINDTERAGGFFISSDSSNLPPLIEISSYGFLAGANAGIQFYSKMENYTIIDLSEEATMNIQATSLMCRKGSATTLIKRDGNVLSENDWIYFAGFNMYTEFLENQILYRYQMESPFLYAQDEDKYRVQMEWGDLDFVYDVGFVDEEGGTGVGWIGNDNVKNHVKISNYSQFPIYVSQSLTINDEAIDGQVYKEQGIAESSGNYDYNASELAKSQEMLLGSASNLPVVLDLYIVLSGKPDLNRYHSGQQIGSLTLSVISMETDDLLLSEDEYDLYIAVGEEQTIRGTQSLAGAVYRISGGGTAIFDEFEVVDAQDGALIAQADETSELIAGPWMDLEHYRFVDREARTVSYGESAVAIYYRKEEEDEEQAASDNEAIEEKPQ</sequence>
<dbReference type="EMBL" id="QJKH01000009">
    <property type="protein sequence ID" value="PXX77804.1"/>
    <property type="molecule type" value="Genomic_DNA"/>
</dbReference>
<comment type="caution">
    <text evidence="2">The sequence shown here is derived from an EMBL/GenBank/DDBJ whole genome shotgun (WGS) entry which is preliminary data.</text>
</comment>
<gene>
    <name evidence="2" type="ORF">DES51_10956</name>
</gene>
<proteinExistence type="predicted"/>
<accession>A0A318KI72</accession>
<keyword evidence="3" id="KW-1185">Reference proteome</keyword>
<dbReference type="AlphaFoldDB" id="A0A318KI72"/>
<protein>
    <submittedName>
        <fullName evidence="2">Uncharacterized protein</fullName>
    </submittedName>
</protein>
<dbReference type="Proteomes" id="UP000247612">
    <property type="component" value="Unassembled WGS sequence"/>
</dbReference>
<feature type="region of interest" description="Disordered" evidence="1">
    <location>
        <begin position="555"/>
        <end position="574"/>
    </location>
</feature>
<name>A0A318KI72_9FIRM</name>
<evidence type="ECO:0000313" key="3">
    <source>
        <dbReference type="Proteomes" id="UP000247612"/>
    </source>
</evidence>
<evidence type="ECO:0000256" key="1">
    <source>
        <dbReference type="SAM" id="MobiDB-lite"/>
    </source>
</evidence>
<dbReference type="STRING" id="1034346.GCA_000313565_02716"/>
<reference evidence="2 3" key="1">
    <citation type="submission" date="2018-05" db="EMBL/GenBank/DDBJ databases">
        <title>Genomic Encyclopedia of Type Strains, Phase IV (KMG-IV): sequencing the most valuable type-strain genomes for metagenomic binning, comparative biology and taxonomic classification.</title>
        <authorList>
            <person name="Goeker M."/>
        </authorList>
    </citation>
    <scope>NUCLEOTIDE SEQUENCE [LARGE SCALE GENOMIC DNA]</scope>
    <source>
        <strain evidence="2 3">JC118</strain>
    </source>
</reference>
<feature type="region of interest" description="Disordered" evidence="1">
    <location>
        <begin position="31"/>
        <end position="113"/>
    </location>
</feature>
<feature type="compositionally biased region" description="Basic and acidic residues" evidence="1">
    <location>
        <begin position="64"/>
        <end position="74"/>
    </location>
</feature>
<evidence type="ECO:0000313" key="2">
    <source>
        <dbReference type="EMBL" id="PXX77804.1"/>
    </source>
</evidence>
<organism evidence="2 3">
    <name type="scientific">Dielma fastidiosa</name>
    <dbReference type="NCBI Taxonomy" id="1034346"/>
    <lineage>
        <taxon>Bacteria</taxon>
        <taxon>Bacillati</taxon>
        <taxon>Bacillota</taxon>
        <taxon>Erysipelotrichia</taxon>
        <taxon>Erysipelotrichales</taxon>
        <taxon>Erysipelotrichaceae</taxon>
        <taxon>Dielma</taxon>
    </lineage>
</organism>
<feature type="compositionally biased region" description="Acidic residues" evidence="1">
    <location>
        <begin position="38"/>
        <end position="63"/>
    </location>
</feature>